<dbReference type="InterPro" id="IPR010985">
    <property type="entry name" value="Ribbon_hlx_hlx"/>
</dbReference>
<accession>A0A250KPM0</accession>
<proteinExistence type="inferred from homology"/>
<evidence type="ECO:0000256" key="2">
    <source>
        <dbReference type="ARBA" id="ARBA00022649"/>
    </source>
</evidence>
<evidence type="ECO:0000313" key="7">
    <source>
        <dbReference type="EMBL" id="BBA33486.1"/>
    </source>
</evidence>
<keyword evidence="1" id="KW-0678">Repressor</keyword>
<dbReference type="Proteomes" id="UP000266313">
    <property type="component" value="Chromosome"/>
</dbReference>
<evidence type="ECO:0000256" key="4">
    <source>
        <dbReference type="ARBA" id="ARBA00023125"/>
    </source>
</evidence>
<name>A0A250KPM0_9GAMM</name>
<reference evidence="7 8" key="1">
    <citation type="submission" date="2016-12" db="EMBL/GenBank/DDBJ databases">
        <title>Genome sequencing of Methylocaldum marinum.</title>
        <authorList>
            <person name="Takeuchi M."/>
            <person name="Kamagata Y."/>
            <person name="Hiraoka S."/>
            <person name="Oshima K."/>
            <person name="Hattori M."/>
            <person name="Iwasaki W."/>
        </authorList>
    </citation>
    <scope>NUCLEOTIDE SEQUENCE [LARGE SCALE GENOMIC DNA]</scope>
    <source>
        <strain evidence="7 8">S8</strain>
    </source>
</reference>
<evidence type="ECO:0000256" key="5">
    <source>
        <dbReference type="ARBA" id="ARBA00023163"/>
    </source>
</evidence>
<dbReference type="PANTHER" id="PTHR35401">
    <property type="entry name" value="COPG FAMILY HELIX-TURN-HELIX PROTEIN-RELATED-RELATED"/>
    <property type="match status" value="1"/>
</dbReference>
<protein>
    <recommendedName>
        <fullName evidence="9">DUF1778 domain-containing protein</fullName>
    </recommendedName>
</protein>
<dbReference type="KEGG" id="mmai:sS8_1527"/>
<dbReference type="SUPFAM" id="SSF47598">
    <property type="entry name" value="Ribbon-helix-helix"/>
    <property type="match status" value="1"/>
</dbReference>
<keyword evidence="5" id="KW-0804">Transcription</keyword>
<dbReference type="GO" id="GO:0003677">
    <property type="term" value="F:DNA binding"/>
    <property type="evidence" value="ECO:0007669"/>
    <property type="project" value="UniProtKB-KW"/>
</dbReference>
<keyword evidence="3" id="KW-0805">Transcription regulation</keyword>
<dbReference type="Pfam" id="PF08681">
    <property type="entry name" value="TacA1"/>
    <property type="match status" value="1"/>
</dbReference>
<keyword evidence="8" id="KW-1185">Reference proteome</keyword>
<comment type="similarity">
    <text evidence="6">Belongs to the TacA antitoxin family.</text>
</comment>
<evidence type="ECO:0000256" key="6">
    <source>
        <dbReference type="ARBA" id="ARBA00049988"/>
    </source>
</evidence>
<evidence type="ECO:0000313" key="8">
    <source>
        <dbReference type="Proteomes" id="UP000266313"/>
    </source>
</evidence>
<dbReference type="OrthoDB" id="5297163at2"/>
<dbReference type="InterPro" id="IPR014795">
    <property type="entry name" value="TacA_1-like"/>
</dbReference>
<sequence>MPSEHHPPSARNVMINIRARTTQRDLIDKAADALGKNRSDFMLEAACREAENVLLERRYFTLSEEQFEAFTALLDAPPATNEKLRQLLATKLPWE</sequence>
<evidence type="ECO:0000256" key="1">
    <source>
        <dbReference type="ARBA" id="ARBA00022491"/>
    </source>
</evidence>
<evidence type="ECO:0000256" key="3">
    <source>
        <dbReference type="ARBA" id="ARBA00023015"/>
    </source>
</evidence>
<keyword evidence="2" id="KW-1277">Toxin-antitoxin system</keyword>
<dbReference type="AlphaFoldDB" id="A0A250KPM0"/>
<dbReference type="EMBL" id="AP017928">
    <property type="protein sequence ID" value="BBA33486.1"/>
    <property type="molecule type" value="Genomic_DNA"/>
</dbReference>
<dbReference type="Gene3D" id="1.20.5.780">
    <property type="entry name" value="Single helix bin"/>
    <property type="match status" value="1"/>
</dbReference>
<dbReference type="GO" id="GO:0006355">
    <property type="term" value="P:regulation of DNA-templated transcription"/>
    <property type="evidence" value="ECO:0007669"/>
    <property type="project" value="InterPro"/>
</dbReference>
<organism evidence="7 8">
    <name type="scientific">Methylocaldum marinum</name>
    <dbReference type="NCBI Taxonomy" id="1432792"/>
    <lineage>
        <taxon>Bacteria</taxon>
        <taxon>Pseudomonadati</taxon>
        <taxon>Pseudomonadota</taxon>
        <taxon>Gammaproteobacteria</taxon>
        <taxon>Methylococcales</taxon>
        <taxon>Methylococcaceae</taxon>
        <taxon>Methylocaldum</taxon>
    </lineage>
</organism>
<dbReference type="RefSeq" id="WP_119629085.1">
    <property type="nucleotide sequence ID" value="NZ_AP017928.1"/>
</dbReference>
<keyword evidence="4" id="KW-0238">DNA-binding</keyword>
<gene>
    <name evidence="7" type="ORF">sS8_1527</name>
</gene>
<evidence type="ECO:0008006" key="9">
    <source>
        <dbReference type="Google" id="ProtNLM"/>
    </source>
</evidence>
<dbReference type="PANTHER" id="PTHR35401:SF1">
    <property type="entry name" value="CYTOPLASMIC PROTEIN"/>
    <property type="match status" value="1"/>
</dbReference>